<dbReference type="InterPro" id="IPR021322">
    <property type="entry name" value="DUF2924"/>
</dbReference>
<dbReference type="OrthoDB" id="8594067at2"/>
<comment type="caution">
    <text evidence="2">The sequence shown here is derived from an EMBL/GenBank/DDBJ whole genome shotgun (WGS) entry which is preliminary data.</text>
</comment>
<keyword evidence="4" id="KW-1185">Reference proteome</keyword>
<evidence type="ECO:0000313" key="4">
    <source>
        <dbReference type="Proteomes" id="UP000623509"/>
    </source>
</evidence>
<evidence type="ECO:0000313" key="2">
    <source>
        <dbReference type="EMBL" id="PAS93524.1"/>
    </source>
</evidence>
<evidence type="ECO:0000313" key="3">
    <source>
        <dbReference type="Proteomes" id="UP000216107"/>
    </source>
</evidence>
<dbReference type="EMBL" id="MDUX01000020">
    <property type="protein sequence ID" value="KAF7599433.1"/>
    <property type="molecule type" value="Genomic_DNA"/>
</dbReference>
<protein>
    <submittedName>
        <fullName evidence="1">DUF2924 domain-containing protein</fullName>
    </submittedName>
    <submittedName>
        <fullName evidence="2">Elements of external origin</fullName>
    </submittedName>
</protein>
<accession>A0A272ETT9</accession>
<reference evidence="1 4" key="1">
    <citation type="submission" date="2016-08" db="EMBL/GenBank/DDBJ databases">
        <title>Candidatus Dactylopiibacterium carminicum genome sequence.</title>
        <authorList>
            <person name="Ramirez-Puebla S.T."/>
            <person name="Ormeno-Orrillo E."/>
            <person name="Vera-Ponce De Leon A."/>
            <person name="Luis L."/>
            <person name="Sanchez-Flores A."/>
            <person name="Monica R."/>
            <person name="Martinez-Romero E."/>
        </authorList>
    </citation>
    <scope>NUCLEOTIDE SEQUENCE [LARGE SCALE GENOMIC DNA]</scope>
    <source>
        <strain evidence="1">END1</strain>
    </source>
</reference>
<proteinExistence type="predicted"/>
<dbReference type="RefSeq" id="WP_095524313.1">
    <property type="nucleotide sequence ID" value="NZ_MDUX01000020.1"/>
</dbReference>
<gene>
    <name evidence="1" type="ORF">BGI27_07645</name>
    <name evidence="2" type="ORF">CGU29_07595</name>
</gene>
<evidence type="ECO:0000313" key="1">
    <source>
        <dbReference type="EMBL" id="KAF7599433.1"/>
    </source>
</evidence>
<organism evidence="2 3">
    <name type="scientific">Candidatus Dactylopiibacterium carminicum</name>
    <dbReference type="NCBI Taxonomy" id="857335"/>
    <lineage>
        <taxon>Bacteria</taxon>
        <taxon>Pseudomonadati</taxon>
        <taxon>Pseudomonadota</taxon>
        <taxon>Betaproteobacteria</taxon>
        <taxon>Rhodocyclales</taxon>
        <taxon>Rhodocyclaceae</taxon>
        <taxon>Candidatus Dactylopiibacterium</taxon>
    </lineage>
</organism>
<name>A0A272ETT9_9RHOO</name>
<dbReference type="Proteomes" id="UP000623509">
    <property type="component" value="Unassembled WGS sequence"/>
</dbReference>
<dbReference type="Proteomes" id="UP000216107">
    <property type="component" value="Unassembled WGS sequence"/>
</dbReference>
<dbReference type="Pfam" id="PF11149">
    <property type="entry name" value="DUF2924"/>
    <property type="match status" value="1"/>
</dbReference>
<dbReference type="AlphaFoldDB" id="A0A272ETT9"/>
<sequence>MNESQSSISARIAALADLPLADLWAEWDRYFSRRPMKTNRAFIESRVAYKLQEEAFGGLSPTTRQRLEAIGSQHSKIKLRAKPLDHHFAPGTVLLREWGERDHKVTVTAEGRFEYEGSSYKSLTAVARAITGTHWSGPLFFGLASKAGAR</sequence>
<dbReference type="EMBL" id="NMRN01000016">
    <property type="protein sequence ID" value="PAS93524.1"/>
    <property type="molecule type" value="Genomic_DNA"/>
</dbReference>
<reference evidence="2 3" key="2">
    <citation type="submission" date="2017-07" db="EMBL/GenBank/DDBJ databases">
        <title>Candidatus Dactylopiibacterium carminicum, a nitrogen-fixing symbiont of the cochineal insect Dactylopius coccus and Dactylopius opuntiae (Hemiptera: Coccoidea: Dactylopiidae).</title>
        <authorList>
            <person name="Vera A."/>
        </authorList>
    </citation>
    <scope>NUCLEOTIDE SEQUENCE [LARGE SCALE GENOMIC DNA]</scope>
    <source>
        <strain evidence="2 3">NFDCM</strain>
    </source>
</reference>